<dbReference type="AlphaFoldDB" id="L1J2F6"/>
<gene>
    <name evidence="2" type="ORF">GUITHDRAFT_164081</name>
</gene>
<protein>
    <submittedName>
        <fullName evidence="2 3">Uncharacterized protein</fullName>
    </submittedName>
</protein>
<dbReference type="Proteomes" id="UP000011087">
    <property type="component" value="Unassembled WGS sequence"/>
</dbReference>
<keyword evidence="4" id="KW-1185">Reference proteome</keyword>
<feature type="compositionally biased region" description="Acidic residues" evidence="1">
    <location>
        <begin position="142"/>
        <end position="157"/>
    </location>
</feature>
<organism evidence="2">
    <name type="scientific">Guillardia theta (strain CCMP2712)</name>
    <name type="common">Cryptophyte</name>
    <dbReference type="NCBI Taxonomy" id="905079"/>
    <lineage>
        <taxon>Eukaryota</taxon>
        <taxon>Cryptophyceae</taxon>
        <taxon>Pyrenomonadales</taxon>
        <taxon>Geminigeraceae</taxon>
        <taxon>Guillardia</taxon>
    </lineage>
</organism>
<evidence type="ECO:0000256" key="1">
    <source>
        <dbReference type="SAM" id="MobiDB-lite"/>
    </source>
</evidence>
<dbReference type="KEGG" id="gtt:GUITHDRAFT_164081"/>
<accession>L1J2F6</accession>
<reference evidence="2 4" key="1">
    <citation type="journal article" date="2012" name="Nature">
        <title>Algal genomes reveal evolutionary mosaicism and the fate of nucleomorphs.</title>
        <authorList>
            <consortium name="DOE Joint Genome Institute"/>
            <person name="Curtis B.A."/>
            <person name="Tanifuji G."/>
            <person name="Burki F."/>
            <person name="Gruber A."/>
            <person name="Irimia M."/>
            <person name="Maruyama S."/>
            <person name="Arias M.C."/>
            <person name="Ball S.G."/>
            <person name="Gile G.H."/>
            <person name="Hirakawa Y."/>
            <person name="Hopkins J.F."/>
            <person name="Kuo A."/>
            <person name="Rensing S.A."/>
            <person name="Schmutz J."/>
            <person name="Symeonidi A."/>
            <person name="Elias M."/>
            <person name="Eveleigh R.J."/>
            <person name="Herman E.K."/>
            <person name="Klute M.J."/>
            <person name="Nakayama T."/>
            <person name="Obornik M."/>
            <person name="Reyes-Prieto A."/>
            <person name="Armbrust E.V."/>
            <person name="Aves S.J."/>
            <person name="Beiko R.G."/>
            <person name="Coutinho P."/>
            <person name="Dacks J.B."/>
            <person name="Durnford D.G."/>
            <person name="Fast N.M."/>
            <person name="Green B.R."/>
            <person name="Grisdale C.J."/>
            <person name="Hempel F."/>
            <person name="Henrissat B."/>
            <person name="Hoppner M.P."/>
            <person name="Ishida K."/>
            <person name="Kim E."/>
            <person name="Koreny L."/>
            <person name="Kroth P.G."/>
            <person name="Liu Y."/>
            <person name="Malik S.B."/>
            <person name="Maier U.G."/>
            <person name="McRose D."/>
            <person name="Mock T."/>
            <person name="Neilson J.A."/>
            <person name="Onodera N.T."/>
            <person name="Poole A.M."/>
            <person name="Pritham E.J."/>
            <person name="Richards T.A."/>
            <person name="Rocap G."/>
            <person name="Roy S.W."/>
            <person name="Sarai C."/>
            <person name="Schaack S."/>
            <person name="Shirato S."/>
            <person name="Slamovits C.H."/>
            <person name="Spencer D.F."/>
            <person name="Suzuki S."/>
            <person name="Worden A.Z."/>
            <person name="Zauner S."/>
            <person name="Barry K."/>
            <person name="Bell C."/>
            <person name="Bharti A.K."/>
            <person name="Crow J.A."/>
            <person name="Grimwood J."/>
            <person name="Kramer R."/>
            <person name="Lindquist E."/>
            <person name="Lucas S."/>
            <person name="Salamov A."/>
            <person name="McFadden G.I."/>
            <person name="Lane C.E."/>
            <person name="Keeling P.J."/>
            <person name="Gray M.W."/>
            <person name="Grigoriev I.V."/>
            <person name="Archibald J.M."/>
        </authorList>
    </citation>
    <scope>NUCLEOTIDE SEQUENCE</scope>
    <source>
        <strain evidence="2 4">CCMP2712</strain>
    </source>
</reference>
<reference evidence="3" key="3">
    <citation type="submission" date="2015-06" db="UniProtKB">
        <authorList>
            <consortium name="EnsemblProtists"/>
        </authorList>
    </citation>
    <scope>IDENTIFICATION</scope>
</reference>
<dbReference type="EMBL" id="JH993015">
    <property type="protein sequence ID" value="EKX42711.1"/>
    <property type="molecule type" value="Genomic_DNA"/>
</dbReference>
<sequence>MFLPLLVVGDQALTHGDISIILRRVFHETGRLKFLLEDLGVRSCSRGGETLYQIVALIDQNSRIKLAKIREKLAHEIFASEAIKELTCTESNEIALSGFFSASSHEAQHVLDWIQHGDRSASRGQARTELLQHFSHNLGENEHEEEEEEEEHEEEEEVYEARSDGGFVRLRSPEVVNPVSPGGGRGDPRALVPSVETVMHVQQVVVSDVDLLQQRDGKGRKLLVDLKELDALHGWERQLMKTLMDKKVDEQQQSSLYEYVG</sequence>
<evidence type="ECO:0000313" key="4">
    <source>
        <dbReference type="Proteomes" id="UP000011087"/>
    </source>
</evidence>
<dbReference type="PaxDb" id="55529-EKX42711"/>
<name>L1J2F6_GUITC</name>
<dbReference type="HOGENOM" id="CLU_1067313_0_0_1"/>
<dbReference type="GeneID" id="17299382"/>
<dbReference type="EnsemblProtists" id="EKX42711">
    <property type="protein sequence ID" value="EKX42711"/>
    <property type="gene ID" value="GUITHDRAFT_164081"/>
</dbReference>
<evidence type="ECO:0000313" key="3">
    <source>
        <dbReference type="EnsemblProtists" id="EKX42711"/>
    </source>
</evidence>
<feature type="region of interest" description="Disordered" evidence="1">
    <location>
        <begin position="136"/>
        <end position="157"/>
    </location>
</feature>
<reference evidence="4" key="2">
    <citation type="submission" date="2012-11" db="EMBL/GenBank/DDBJ databases">
        <authorList>
            <person name="Kuo A."/>
            <person name="Curtis B.A."/>
            <person name="Tanifuji G."/>
            <person name="Burki F."/>
            <person name="Gruber A."/>
            <person name="Irimia M."/>
            <person name="Maruyama S."/>
            <person name="Arias M.C."/>
            <person name="Ball S.G."/>
            <person name="Gile G.H."/>
            <person name="Hirakawa Y."/>
            <person name="Hopkins J.F."/>
            <person name="Rensing S.A."/>
            <person name="Schmutz J."/>
            <person name="Symeonidi A."/>
            <person name="Elias M."/>
            <person name="Eveleigh R.J."/>
            <person name="Herman E.K."/>
            <person name="Klute M.J."/>
            <person name="Nakayama T."/>
            <person name="Obornik M."/>
            <person name="Reyes-Prieto A."/>
            <person name="Armbrust E.V."/>
            <person name="Aves S.J."/>
            <person name="Beiko R.G."/>
            <person name="Coutinho P."/>
            <person name="Dacks J.B."/>
            <person name="Durnford D.G."/>
            <person name="Fast N.M."/>
            <person name="Green B.R."/>
            <person name="Grisdale C."/>
            <person name="Hempe F."/>
            <person name="Henrissat B."/>
            <person name="Hoppner M.P."/>
            <person name="Ishida K.-I."/>
            <person name="Kim E."/>
            <person name="Koreny L."/>
            <person name="Kroth P.G."/>
            <person name="Liu Y."/>
            <person name="Malik S.-B."/>
            <person name="Maier U.G."/>
            <person name="McRose D."/>
            <person name="Mock T."/>
            <person name="Neilson J.A."/>
            <person name="Onodera N.T."/>
            <person name="Poole A.M."/>
            <person name="Pritham E.J."/>
            <person name="Richards T.A."/>
            <person name="Rocap G."/>
            <person name="Roy S.W."/>
            <person name="Sarai C."/>
            <person name="Schaack S."/>
            <person name="Shirato S."/>
            <person name="Slamovits C.H."/>
            <person name="Spencer D.F."/>
            <person name="Suzuki S."/>
            <person name="Worden A.Z."/>
            <person name="Zauner S."/>
            <person name="Barry K."/>
            <person name="Bell C."/>
            <person name="Bharti A.K."/>
            <person name="Crow J.A."/>
            <person name="Grimwood J."/>
            <person name="Kramer R."/>
            <person name="Lindquist E."/>
            <person name="Lucas S."/>
            <person name="Salamov A."/>
            <person name="McFadden G.I."/>
            <person name="Lane C.E."/>
            <person name="Keeling P.J."/>
            <person name="Gray M.W."/>
            <person name="Grigoriev I.V."/>
            <person name="Archibald J.M."/>
        </authorList>
    </citation>
    <scope>NUCLEOTIDE SEQUENCE</scope>
    <source>
        <strain evidence="4">CCMP2712</strain>
    </source>
</reference>
<dbReference type="RefSeq" id="XP_005829691.1">
    <property type="nucleotide sequence ID" value="XM_005829634.1"/>
</dbReference>
<proteinExistence type="predicted"/>
<evidence type="ECO:0000313" key="2">
    <source>
        <dbReference type="EMBL" id="EKX42711.1"/>
    </source>
</evidence>